<name>A0A291LVQ8_9RHOB</name>
<accession>A0A291LVQ8</accession>
<sequence>MSVFVASLGIMLALGAMAIVGPQPRRDRSKGSKSSIISKIWLAAQILAVVMTICSGVLQLAIYLELAPRPLQLK</sequence>
<organism evidence="2 3">
    <name type="scientific">Pacificitalea manganoxidans</name>
    <dbReference type="NCBI Taxonomy" id="1411902"/>
    <lineage>
        <taxon>Bacteria</taxon>
        <taxon>Pseudomonadati</taxon>
        <taxon>Pseudomonadota</taxon>
        <taxon>Alphaproteobacteria</taxon>
        <taxon>Rhodobacterales</taxon>
        <taxon>Paracoccaceae</taxon>
        <taxon>Pacificitalea</taxon>
    </lineage>
</organism>
<feature type="transmembrane region" description="Helical" evidence="1">
    <location>
        <begin position="42"/>
        <end position="64"/>
    </location>
</feature>
<dbReference type="AlphaFoldDB" id="A0A291LVQ8"/>
<keyword evidence="3" id="KW-1185">Reference proteome</keyword>
<keyword evidence="1" id="KW-0812">Transmembrane</keyword>
<reference evidence="2 3" key="1">
    <citation type="submission" date="2017-05" db="EMBL/GenBank/DDBJ databases">
        <title>Comparative genomic and metabolic analysis of manganese-oxidizing mechanisms in Celeribater manganoxidans DY25T: its adaption to the environment of polymetallic nodule.</title>
        <authorList>
            <person name="Wang X."/>
        </authorList>
    </citation>
    <scope>NUCLEOTIDE SEQUENCE [LARGE SCALE GENOMIC DNA]</scope>
    <source>
        <strain evidence="2 3">DY25</strain>
    </source>
</reference>
<keyword evidence="1" id="KW-1133">Transmembrane helix</keyword>
<dbReference type="Proteomes" id="UP000219050">
    <property type="component" value="Chromosome"/>
</dbReference>
<protein>
    <submittedName>
        <fullName evidence="2">Uncharacterized protein</fullName>
    </submittedName>
</protein>
<dbReference type="EMBL" id="CP021404">
    <property type="protein sequence ID" value="ATI40826.1"/>
    <property type="molecule type" value="Genomic_DNA"/>
</dbReference>
<evidence type="ECO:0000256" key="1">
    <source>
        <dbReference type="SAM" id="Phobius"/>
    </source>
</evidence>
<keyword evidence="1" id="KW-0472">Membrane</keyword>
<gene>
    <name evidence="2" type="ORF">CBW24_01605</name>
</gene>
<dbReference type="KEGG" id="cmag:CBW24_01605"/>
<evidence type="ECO:0000313" key="3">
    <source>
        <dbReference type="Proteomes" id="UP000219050"/>
    </source>
</evidence>
<proteinExistence type="predicted"/>
<evidence type="ECO:0000313" key="2">
    <source>
        <dbReference type="EMBL" id="ATI40826.1"/>
    </source>
</evidence>